<protein>
    <submittedName>
        <fullName evidence="1">Pol polyprotein</fullName>
    </submittedName>
</protein>
<gene>
    <name evidence="1" type="ORF">PoB_005393800</name>
</gene>
<organism evidence="1 2">
    <name type="scientific">Plakobranchus ocellatus</name>
    <dbReference type="NCBI Taxonomy" id="259542"/>
    <lineage>
        <taxon>Eukaryota</taxon>
        <taxon>Metazoa</taxon>
        <taxon>Spiralia</taxon>
        <taxon>Lophotrochozoa</taxon>
        <taxon>Mollusca</taxon>
        <taxon>Gastropoda</taxon>
        <taxon>Heterobranchia</taxon>
        <taxon>Euthyneura</taxon>
        <taxon>Panpulmonata</taxon>
        <taxon>Sacoglossa</taxon>
        <taxon>Placobranchoidea</taxon>
        <taxon>Plakobranchidae</taxon>
        <taxon>Plakobranchus</taxon>
    </lineage>
</organism>
<accession>A0AAV4C8V2</accession>
<dbReference type="AlphaFoldDB" id="A0AAV4C8V2"/>
<dbReference type="Proteomes" id="UP000735302">
    <property type="component" value="Unassembled WGS sequence"/>
</dbReference>
<proteinExistence type="predicted"/>
<reference evidence="1 2" key="1">
    <citation type="journal article" date="2021" name="Elife">
        <title>Chloroplast acquisition without the gene transfer in kleptoplastic sea slugs, Plakobranchus ocellatus.</title>
        <authorList>
            <person name="Maeda T."/>
            <person name="Takahashi S."/>
            <person name="Yoshida T."/>
            <person name="Shimamura S."/>
            <person name="Takaki Y."/>
            <person name="Nagai Y."/>
            <person name="Toyoda A."/>
            <person name="Suzuki Y."/>
            <person name="Arimoto A."/>
            <person name="Ishii H."/>
            <person name="Satoh N."/>
            <person name="Nishiyama T."/>
            <person name="Hasebe M."/>
            <person name="Maruyama T."/>
            <person name="Minagawa J."/>
            <person name="Obokata J."/>
            <person name="Shigenobu S."/>
        </authorList>
    </citation>
    <scope>NUCLEOTIDE SEQUENCE [LARGE SCALE GENOMIC DNA]</scope>
</reference>
<keyword evidence="2" id="KW-1185">Reference proteome</keyword>
<sequence>MHRLRKKRWLQLGHVRSFQKLIGTKPFVKETDHKPLVSFLKKKGLDELTLRLQRFRMRLMRFSYEAIYVHGKNLFTADTFSRTPYTMSHMTIKKRRGSRNLCQPGDKIFSSIREMNHRTKRGAEKRHNSI</sequence>
<name>A0AAV4C8V2_9GAST</name>
<evidence type="ECO:0000313" key="1">
    <source>
        <dbReference type="EMBL" id="GFO27433.1"/>
    </source>
</evidence>
<comment type="caution">
    <text evidence="1">The sequence shown here is derived from an EMBL/GenBank/DDBJ whole genome shotgun (WGS) entry which is preliminary data.</text>
</comment>
<evidence type="ECO:0000313" key="2">
    <source>
        <dbReference type="Proteomes" id="UP000735302"/>
    </source>
</evidence>
<dbReference type="EMBL" id="BLXT01005922">
    <property type="protein sequence ID" value="GFO27433.1"/>
    <property type="molecule type" value="Genomic_DNA"/>
</dbReference>